<keyword evidence="4" id="KW-0418">Kinase</keyword>
<dbReference type="Pfam" id="PF09863">
    <property type="entry name" value="DUF2090"/>
    <property type="match status" value="1"/>
</dbReference>
<comment type="caution">
    <text evidence="8">The sequence shown here is derived from an EMBL/GenBank/DDBJ whole genome shotgun (WGS) entry which is preliminary data.</text>
</comment>
<dbReference type="SUPFAM" id="SSF53613">
    <property type="entry name" value="Ribokinase-like"/>
    <property type="match status" value="1"/>
</dbReference>
<keyword evidence="5" id="KW-0067">ATP-binding</keyword>
<dbReference type="InterPro" id="IPR050306">
    <property type="entry name" value="PfkB_Carbo_kinase"/>
</dbReference>
<dbReference type="EMBL" id="JACOQL010000001">
    <property type="protein sequence ID" value="MBC9245187.1"/>
    <property type="molecule type" value="Genomic_DNA"/>
</dbReference>
<keyword evidence="3" id="KW-0547">Nucleotide-binding</keyword>
<feature type="domain" description="Carbohydrate kinase PfkB" evidence="6">
    <location>
        <begin position="7"/>
        <end position="320"/>
    </location>
</feature>
<dbReference type="Gene3D" id="3.20.20.70">
    <property type="entry name" value="Aldolase class I"/>
    <property type="match status" value="1"/>
</dbReference>
<dbReference type="CDD" id="cd01166">
    <property type="entry name" value="KdgK"/>
    <property type="match status" value="1"/>
</dbReference>
<dbReference type="AlphaFoldDB" id="A0A926GDJ5"/>
<evidence type="ECO:0000313" key="8">
    <source>
        <dbReference type="EMBL" id="MBC9245187.1"/>
    </source>
</evidence>
<evidence type="ECO:0000256" key="2">
    <source>
        <dbReference type="ARBA" id="ARBA00022679"/>
    </source>
</evidence>
<evidence type="ECO:0000313" key="9">
    <source>
        <dbReference type="Proteomes" id="UP000608594"/>
    </source>
</evidence>
<dbReference type="NCBIfam" id="TIGR04382">
    <property type="entry name" value="myo_inos_iolC_N"/>
    <property type="match status" value="1"/>
</dbReference>
<dbReference type="InterPro" id="IPR018659">
    <property type="entry name" value="DUF2090"/>
</dbReference>
<dbReference type="InterPro" id="IPR013785">
    <property type="entry name" value="Aldolase_TIM"/>
</dbReference>
<sequence>MTKSLDLITIGRSSVDLYGDQIGGRLEDMGSFSKYIGGSPTNIACGTARLGLRSAVITGVGDEHMGRFIREQLAREGVDLRGVKTDPDRLTALVLLGIRDEDSFPLIFYRENCADMGLTEDDIDESFIAEARSVLATGTHLSHPNTRAAVLKALELARKHGAQTALDIDYRPNLWGVAGHGEGESRFVESATVTAELQSVLHLFDLIVGTEEEFHIAGGSTDTLQALRNVRAVSGATLVCKRGAAGAVAFEGAIPDSLDDGQTGPGFPIEVFNVLGAGDGFFSGLMKGWLDGADWPTALAYANACGAFAVSRHGCTPAYPSLAELDFFLKRGVVQPDLRNDAALEQIHRATNRTNPGAGDWTTMRVFAFDHRAQLEDMPGFTPAKGAAFKELCLQAALQVADGQGGHGILCDNRIGRAALHRASGTGLWIGRPTEWPGSYPLTLEPELGADCGALDEWARENVVKVLCFCHPGDDPATRAAQEATVTRLYTAARRNGLEFLLEVIPSKLGPVDNDTTATLIRQFYAAGIYPDWWKLEPMKTPAAWQNAIAAIEDHDRHTRGIVVLGLDAPEEELSASFAVAAAFPLVRGFAVGRTIFGDAARAWMLGQMTDQEAVAQMAERYAGLCRIWDRARSAAKEAA</sequence>
<dbReference type="PROSITE" id="PS00583">
    <property type="entry name" value="PFKB_KINASES_1"/>
    <property type="match status" value="1"/>
</dbReference>
<evidence type="ECO:0000256" key="3">
    <source>
        <dbReference type="ARBA" id="ARBA00022741"/>
    </source>
</evidence>
<evidence type="ECO:0000259" key="7">
    <source>
        <dbReference type="Pfam" id="PF09863"/>
    </source>
</evidence>
<dbReference type="PANTHER" id="PTHR43085:SF49">
    <property type="entry name" value="5-DEHYDRO-2-DEOXYGLUCONOKINASE"/>
    <property type="match status" value="1"/>
</dbReference>
<evidence type="ECO:0000256" key="4">
    <source>
        <dbReference type="ARBA" id="ARBA00022777"/>
    </source>
</evidence>
<dbReference type="RefSeq" id="WP_187791612.1">
    <property type="nucleotide sequence ID" value="NZ_JACOQL010000001.1"/>
</dbReference>
<dbReference type="EC" id="2.7.1.92" evidence="8"/>
<dbReference type="Gene3D" id="2.20.150.10">
    <property type="entry name" value="putative 5-dehydro-2- deoxygluconokinase"/>
    <property type="match status" value="1"/>
</dbReference>
<dbReference type="GO" id="GO:0047590">
    <property type="term" value="F:5-dehydro-2-deoxygluconokinase activity"/>
    <property type="evidence" value="ECO:0007669"/>
    <property type="project" value="UniProtKB-EC"/>
</dbReference>
<keyword evidence="9" id="KW-1185">Reference proteome</keyword>
<protein>
    <submittedName>
        <fullName evidence="8">5-dehydro-2-deoxygluconokinase</fullName>
        <ecNumber evidence="8">2.7.1.92</ecNumber>
    </submittedName>
</protein>
<proteinExistence type="inferred from homology"/>
<dbReference type="PROSITE" id="PS00584">
    <property type="entry name" value="PFKB_KINASES_2"/>
    <property type="match status" value="1"/>
</dbReference>
<evidence type="ECO:0000259" key="6">
    <source>
        <dbReference type="Pfam" id="PF00294"/>
    </source>
</evidence>
<dbReference type="InterPro" id="IPR023314">
    <property type="entry name" value="Myo_inos_IolC-like_sf"/>
</dbReference>
<name>A0A926GDJ5_9RHOB</name>
<dbReference type="InterPro" id="IPR002173">
    <property type="entry name" value="Carboh/pur_kinase_PfkB_CS"/>
</dbReference>
<comment type="similarity">
    <text evidence="1">Belongs to the carbohydrate kinase PfkB family.</text>
</comment>
<dbReference type="InterPro" id="IPR011611">
    <property type="entry name" value="PfkB_dom"/>
</dbReference>
<dbReference type="InterPro" id="IPR029056">
    <property type="entry name" value="Ribokinase-like"/>
</dbReference>
<keyword evidence="2 8" id="KW-0808">Transferase</keyword>
<dbReference type="GO" id="GO:0005524">
    <property type="term" value="F:ATP binding"/>
    <property type="evidence" value="ECO:0007669"/>
    <property type="project" value="UniProtKB-KW"/>
</dbReference>
<organism evidence="8 9">
    <name type="scientific">Paracoccus amoyensis</name>
    <dbReference type="NCBI Taxonomy" id="2760093"/>
    <lineage>
        <taxon>Bacteria</taxon>
        <taxon>Pseudomonadati</taxon>
        <taxon>Pseudomonadota</taxon>
        <taxon>Alphaproteobacteria</taxon>
        <taxon>Rhodobacterales</taxon>
        <taxon>Paracoccaceae</taxon>
        <taxon>Paracoccus</taxon>
    </lineage>
</organism>
<accession>A0A926GDJ5</accession>
<reference evidence="8" key="1">
    <citation type="submission" date="2020-08" db="EMBL/GenBank/DDBJ databases">
        <title>Paracoccus amoyensis sp. nov., isolated from the surface seawater at coast of Xiamen, Fujian.</title>
        <authorList>
            <person name="Lyu L."/>
        </authorList>
    </citation>
    <scope>NUCLEOTIDE SEQUENCE</scope>
    <source>
        <strain evidence="8">11-3</strain>
    </source>
</reference>
<feature type="domain" description="DUF2090" evidence="7">
    <location>
        <begin position="324"/>
        <end position="632"/>
    </location>
</feature>
<dbReference type="PANTHER" id="PTHR43085">
    <property type="entry name" value="HEXOKINASE FAMILY MEMBER"/>
    <property type="match status" value="1"/>
</dbReference>
<dbReference type="Proteomes" id="UP000608594">
    <property type="component" value="Unassembled WGS sequence"/>
</dbReference>
<dbReference type="InterPro" id="IPR030830">
    <property type="entry name" value="Myo_inos_IolC"/>
</dbReference>
<evidence type="ECO:0000256" key="1">
    <source>
        <dbReference type="ARBA" id="ARBA00010688"/>
    </source>
</evidence>
<evidence type="ECO:0000256" key="5">
    <source>
        <dbReference type="ARBA" id="ARBA00022840"/>
    </source>
</evidence>
<gene>
    <name evidence="8" type="primary">iolC</name>
    <name evidence="8" type="ORF">H4P12_00310</name>
</gene>
<dbReference type="Gene3D" id="3.40.1190.20">
    <property type="match status" value="1"/>
</dbReference>
<dbReference type="Pfam" id="PF00294">
    <property type="entry name" value="PfkB"/>
    <property type="match status" value="1"/>
</dbReference>